<keyword evidence="1" id="KW-0732">Signal</keyword>
<dbReference type="RefSeq" id="WP_290357978.1">
    <property type="nucleotide sequence ID" value="NZ_JAUHHC010000001.1"/>
</dbReference>
<reference evidence="2 3" key="1">
    <citation type="submission" date="2023-06" db="EMBL/GenBank/DDBJ databases">
        <title>Pelomonas sp. PFR6 16S ribosomal RNA gene Genome sequencing and assembly.</title>
        <authorList>
            <person name="Woo H."/>
        </authorList>
    </citation>
    <scope>NUCLEOTIDE SEQUENCE [LARGE SCALE GENOMIC DNA]</scope>
    <source>
        <strain evidence="2 3">PFR6</strain>
    </source>
</reference>
<dbReference type="Gene3D" id="3.40.190.10">
    <property type="entry name" value="Periplasmic binding protein-like II"/>
    <property type="match status" value="2"/>
</dbReference>
<dbReference type="NCBIfam" id="TIGR02122">
    <property type="entry name" value="TRAP_TAXI"/>
    <property type="match status" value="1"/>
</dbReference>
<keyword evidence="3" id="KW-1185">Reference proteome</keyword>
<dbReference type="PANTHER" id="PTHR42941:SF1">
    <property type="entry name" value="SLL1037 PROTEIN"/>
    <property type="match status" value="1"/>
</dbReference>
<evidence type="ECO:0000256" key="1">
    <source>
        <dbReference type="SAM" id="SignalP"/>
    </source>
</evidence>
<dbReference type="CDD" id="cd13520">
    <property type="entry name" value="PBP2_TAXI_TRAP"/>
    <property type="match status" value="1"/>
</dbReference>
<feature type="signal peptide" evidence="1">
    <location>
        <begin position="1"/>
        <end position="20"/>
    </location>
</feature>
<sequence length="501" mass="51897">MKRIPIHRCGLLLAASLLLAACGRAPDAESLGRDVQARLAAALPAETVKIEALHRRGSQSDTKAPEGHTRRIVYYDVDLKLARDFNFGAWDSPGVAGLVSAFGTGPKGISGITSGGNKAGDAIRVHATALYEKGEGGWTPVAPAGYAPAAAPAYAGGEPQNRAAALLQSMQKVIESMPKDANPVQRAMIEEELAAAHAAIRARLARASDGYAIAAGPEHGQYLRFAQALSARSSLRMVPLVTRGGEENLRMLQAGKAPLALVQGDTALAAYEGREPFQDGGPDNTLRAIGSLYPEPVHVLVRADQRVLTVADLRGKRIAIGVPGSASRTAALRVLQAHQLGPKDYQAVEIPLGDALTALRRQEVAAVVQVIGVPADSIRDAVAETPLRLLPLSAPAVASLVTPGSGLFASTIARGSYANQADDVRTVATTAVLLVGRDLSDAEVTALTRFVYDKGRDFAALGSAQGSQVGPATATQQLPVPQHQAAAAALAALGAASAAAR</sequence>
<evidence type="ECO:0000313" key="3">
    <source>
        <dbReference type="Proteomes" id="UP001228044"/>
    </source>
</evidence>
<dbReference type="Pfam" id="PF16868">
    <property type="entry name" value="NMT1_3"/>
    <property type="match status" value="1"/>
</dbReference>
<dbReference type="InterPro" id="IPR011852">
    <property type="entry name" value="TRAP_TAXI"/>
</dbReference>
<dbReference type="PROSITE" id="PS51257">
    <property type="entry name" value="PROKAR_LIPOPROTEIN"/>
    <property type="match status" value="1"/>
</dbReference>
<dbReference type="PANTHER" id="PTHR42941">
    <property type="entry name" value="SLL1037 PROTEIN"/>
    <property type="match status" value="1"/>
</dbReference>
<protein>
    <submittedName>
        <fullName evidence="2">TAXI family TRAP transporter solute-binding subunit</fullName>
    </submittedName>
</protein>
<dbReference type="Proteomes" id="UP001228044">
    <property type="component" value="Unassembled WGS sequence"/>
</dbReference>
<organism evidence="2 3">
    <name type="scientific">Roseateles violae</name>
    <dbReference type="NCBI Taxonomy" id="3058042"/>
    <lineage>
        <taxon>Bacteria</taxon>
        <taxon>Pseudomonadati</taxon>
        <taxon>Pseudomonadota</taxon>
        <taxon>Betaproteobacteria</taxon>
        <taxon>Burkholderiales</taxon>
        <taxon>Sphaerotilaceae</taxon>
        <taxon>Roseateles</taxon>
    </lineage>
</organism>
<name>A0ABT8DNY1_9BURK</name>
<comment type="caution">
    <text evidence="2">The sequence shown here is derived from an EMBL/GenBank/DDBJ whole genome shotgun (WGS) entry which is preliminary data.</text>
</comment>
<evidence type="ECO:0000313" key="2">
    <source>
        <dbReference type="EMBL" id="MDN3919683.1"/>
    </source>
</evidence>
<dbReference type="EMBL" id="JAUHHC010000001">
    <property type="protein sequence ID" value="MDN3919683.1"/>
    <property type="molecule type" value="Genomic_DNA"/>
</dbReference>
<feature type="chain" id="PRO_5046707722" evidence="1">
    <location>
        <begin position="21"/>
        <end position="501"/>
    </location>
</feature>
<proteinExistence type="predicted"/>
<gene>
    <name evidence="2" type="ORF">QWJ38_05225</name>
</gene>
<dbReference type="SUPFAM" id="SSF53850">
    <property type="entry name" value="Periplasmic binding protein-like II"/>
    <property type="match status" value="1"/>
</dbReference>
<accession>A0ABT8DNY1</accession>